<feature type="domain" description="Outer membrane protein beta-barrel" evidence="3">
    <location>
        <begin position="6"/>
        <end position="183"/>
    </location>
</feature>
<dbReference type="InterPro" id="IPR027385">
    <property type="entry name" value="Beta-barrel_OMP"/>
</dbReference>
<accession>A0A1F5RIL8</accession>
<dbReference type="SUPFAM" id="SSF56925">
    <property type="entry name" value="OMPA-like"/>
    <property type="match status" value="1"/>
</dbReference>
<dbReference type="Proteomes" id="UP000177230">
    <property type="component" value="Unassembled WGS sequence"/>
</dbReference>
<sequence>MKKMALVLVALVALGSLSFAQKGAMSIGGDVGLFMPTGDMGDLLSMGFGICPTFQYGMNEKLAITGTVGYVMWGAKEEILGLETSFTDMPIKAGAKYYFGEGKMKPYGLGEFGFHMLKANVKGTIDMGWLGTYEVDESVSSTEIGISFGAGFEMPMNEKMALNVLAQYESIMDEESFGNIVIKAGIKYDLK</sequence>
<evidence type="ECO:0000256" key="2">
    <source>
        <dbReference type="SAM" id="SignalP"/>
    </source>
</evidence>
<evidence type="ECO:0000256" key="1">
    <source>
        <dbReference type="ARBA" id="ARBA00022729"/>
    </source>
</evidence>
<dbReference type="Pfam" id="PF13505">
    <property type="entry name" value="OMP_b-brl"/>
    <property type="match status" value="1"/>
</dbReference>
<name>A0A1F5RIL8_9BACT</name>
<proteinExistence type="predicted"/>
<comment type="caution">
    <text evidence="4">The sequence shown here is derived from an EMBL/GenBank/DDBJ whole genome shotgun (WGS) entry which is preliminary data.</text>
</comment>
<organism evidence="4 5">
    <name type="scientific">Candidatus Edwardsbacteria bacterium GWF2_54_11</name>
    <dbReference type="NCBI Taxonomy" id="1817851"/>
    <lineage>
        <taxon>Bacteria</taxon>
        <taxon>Candidatus Edwardsiibacteriota</taxon>
    </lineage>
</organism>
<gene>
    <name evidence="4" type="ORF">A2024_07570</name>
</gene>
<dbReference type="Gene3D" id="2.40.160.20">
    <property type="match status" value="1"/>
</dbReference>
<dbReference type="EMBL" id="MFFM01000007">
    <property type="protein sequence ID" value="OGF14192.1"/>
    <property type="molecule type" value="Genomic_DNA"/>
</dbReference>
<keyword evidence="1 2" id="KW-0732">Signal</keyword>
<evidence type="ECO:0000313" key="4">
    <source>
        <dbReference type="EMBL" id="OGF14192.1"/>
    </source>
</evidence>
<feature type="chain" id="PRO_5009520871" description="Outer membrane protein beta-barrel domain-containing protein" evidence="2">
    <location>
        <begin position="21"/>
        <end position="191"/>
    </location>
</feature>
<dbReference type="AlphaFoldDB" id="A0A1F5RIL8"/>
<reference evidence="4 5" key="1">
    <citation type="journal article" date="2016" name="Nat. Commun.">
        <title>Thousands of microbial genomes shed light on interconnected biogeochemical processes in an aquifer system.</title>
        <authorList>
            <person name="Anantharaman K."/>
            <person name="Brown C.T."/>
            <person name="Hug L.A."/>
            <person name="Sharon I."/>
            <person name="Castelle C.J."/>
            <person name="Probst A.J."/>
            <person name="Thomas B.C."/>
            <person name="Singh A."/>
            <person name="Wilkins M.J."/>
            <person name="Karaoz U."/>
            <person name="Brodie E.L."/>
            <person name="Williams K.H."/>
            <person name="Hubbard S.S."/>
            <person name="Banfield J.F."/>
        </authorList>
    </citation>
    <scope>NUCLEOTIDE SEQUENCE [LARGE SCALE GENOMIC DNA]</scope>
</reference>
<dbReference type="InterPro" id="IPR011250">
    <property type="entry name" value="OMP/PagP_B-barrel"/>
</dbReference>
<evidence type="ECO:0000259" key="3">
    <source>
        <dbReference type="Pfam" id="PF13505"/>
    </source>
</evidence>
<evidence type="ECO:0000313" key="5">
    <source>
        <dbReference type="Proteomes" id="UP000177230"/>
    </source>
</evidence>
<feature type="signal peptide" evidence="2">
    <location>
        <begin position="1"/>
        <end position="20"/>
    </location>
</feature>
<protein>
    <recommendedName>
        <fullName evidence="3">Outer membrane protein beta-barrel domain-containing protein</fullName>
    </recommendedName>
</protein>